<evidence type="ECO:0000259" key="13">
    <source>
        <dbReference type="PROSITE" id="PS51199"/>
    </source>
</evidence>
<dbReference type="HOGENOM" id="CLU_005373_0_1_14"/>
<dbReference type="PANTHER" id="PTHR30153">
    <property type="entry name" value="REPLICATIVE DNA HELICASE DNAB"/>
    <property type="match status" value="1"/>
</dbReference>
<dbReference type="Proteomes" id="UP000002522">
    <property type="component" value="Chromosome"/>
</dbReference>
<evidence type="ECO:0000256" key="9">
    <source>
        <dbReference type="ARBA" id="ARBA00023235"/>
    </source>
</evidence>
<dbReference type="GO" id="GO:0003677">
    <property type="term" value="F:DNA binding"/>
    <property type="evidence" value="ECO:0007669"/>
    <property type="project" value="UniProtKB-UniRule"/>
</dbReference>
<keyword evidence="9" id="KW-0413">Isomerase</keyword>
<dbReference type="NCBIfam" id="TIGR00665">
    <property type="entry name" value="DnaB"/>
    <property type="match status" value="1"/>
</dbReference>
<dbReference type="FunCoup" id="Q8EWJ8">
    <property type="interactions" value="139"/>
</dbReference>
<evidence type="ECO:0000256" key="7">
    <source>
        <dbReference type="ARBA" id="ARBA00022840"/>
    </source>
</evidence>
<comment type="function">
    <text evidence="12">The main replicative DNA helicase, it participates in initiation and elongation during chromosome replication. Travels ahead of the DNA replisome, separating dsDNA into templates for DNA synthesis. A processive ATP-dependent 5'-3' DNA helicase it has DNA-dependent ATPase activity.</text>
</comment>
<dbReference type="GO" id="GO:0016887">
    <property type="term" value="F:ATP hydrolysis activity"/>
    <property type="evidence" value="ECO:0007669"/>
    <property type="project" value="RHEA"/>
</dbReference>
<evidence type="ECO:0000256" key="5">
    <source>
        <dbReference type="ARBA" id="ARBA00022801"/>
    </source>
</evidence>
<evidence type="ECO:0000256" key="8">
    <source>
        <dbReference type="ARBA" id="ARBA00023125"/>
    </source>
</evidence>
<keyword evidence="6 12" id="KW-0347">Helicase</keyword>
<dbReference type="GO" id="GO:1990077">
    <property type="term" value="C:primosome complex"/>
    <property type="evidence" value="ECO:0007669"/>
    <property type="project" value="UniProtKB-UniRule"/>
</dbReference>
<comment type="similarity">
    <text evidence="1 12">Belongs to the helicase family. DnaB subfamily.</text>
</comment>
<dbReference type="AlphaFoldDB" id="Q8EWJ8"/>
<protein>
    <recommendedName>
        <fullName evidence="11 12">Replicative DNA helicase</fullName>
        <ecNumber evidence="11 12">5.6.2.3</ecNumber>
    </recommendedName>
</protein>
<dbReference type="InterPro" id="IPR016136">
    <property type="entry name" value="DNA_helicase_N/primase_C"/>
</dbReference>
<dbReference type="InterPro" id="IPR027417">
    <property type="entry name" value="P-loop_NTPase"/>
</dbReference>
<evidence type="ECO:0000256" key="3">
    <source>
        <dbReference type="ARBA" id="ARBA00022705"/>
    </source>
</evidence>
<dbReference type="GO" id="GO:0006269">
    <property type="term" value="P:DNA replication, synthesis of primer"/>
    <property type="evidence" value="ECO:0007669"/>
    <property type="project" value="UniProtKB-UniRule"/>
</dbReference>
<keyword evidence="2 12" id="KW-0639">Primosome</keyword>
<dbReference type="CDD" id="cd00984">
    <property type="entry name" value="DnaB_C"/>
    <property type="match status" value="1"/>
</dbReference>
<evidence type="ECO:0000256" key="12">
    <source>
        <dbReference type="RuleBase" id="RU362085"/>
    </source>
</evidence>
<keyword evidence="15" id="KW-1185">Reference proteome</keyword>
<dbReference type="EMBL" id="BA000026">
    <property type="protein sequence ID" value="BAC43996.1"/>
    <property type="molecule type" value="Genomic_DNA"/>
</dbReference>
<dbReference type="Gene3D" id="3.40.50.300">
    <property type="entry name" value="P-loop containing nucleotide triphosphate hydrolases"/>
    <property type="match status" value="1"/>
</dbReference>
<accession>Q8EWJ8</accession>
<dbReference type="InParanoid" id="Q8EWJ8"/>
<dbReference type="Pfam" id="PF03796">
    <property type="entry name" value="DnaB_C"/>
    <property type="match status" value="1"/>
</dbReference>
<name>Q8EWJ8_MALP2</name>
<proteinExistence type="inferred from homology"/>
<organism evidence="14 15">
    <name type="scientific">Malacoplasma penetrans (strain HF-2)</name>
    <name type="common">Mycoplasma penetrans</name>
    <dbReference type="NCBI Taxonomy" id="272633"/>
    <lineage>
        <taxon>Bacteria</taxon>
        <taxon>Bacillati</taxon>
        <taxon>Mycoplasmatota</taxon>
        <taxon>Mycoplasmoidales</taxon>
        <taxon>Mycoplasmoidaceae</taxon>
        <taxon>Malacoplasma</taxon>
    </lineage>
</organism>
<evidence type="ECO:0000256" key="10">
    <source>
        <dbReference type="ARBA" id="ARBA00048954"/>
    </source>
</evidence>
<dbReference type="STRING" id="272633.gene:10731304"/>
<dbReference type="InterPro" id="IPR007694">
    <property type="entry name" value="DNA_helicase_DnaB-like_C"/>
</dbReference>
<keyword evidence="8 12" id="KW-0238">DNA-binding</keyword>
<evidence type="ECO:0000313" key="14">
    <source>
        <dbReference type="EMBL" id="BAC43996.1"/>
    </source>
</evidence>
<comment type="catalytic activity">
    <reaction evidence="10 12">
        <text>ATP + H2O = ADP + phosphate + H(+)</text>
        <dbReference type="Rhea" id="RHEA:13065"/>
        <dbReference type="ChEBI" id="CHEBI:15377"/>
        <dbReference type="ChEBI" id="CHEBI:15378"/>
        <dbReference type="ChEBI" id="CHEBI:30616"/>
        <dbReference type="ChEBI" id="CHEBI:43474"/>
        <dbReference type="ChEBI" id="CHEBI:456216"/>
        <dbReference type="EC" id="5.6.2.3"/>
    </reaction>
</comment>
<dbReference type="GO" id="GO:0043139">
    <property type="term" value="F:5'-3' DNA helicase activity"/>
    <property type="evidence" value="ECO:0007669"/>
    <property type="project" value="UniProtKB-EC"/>
</dbReference>
<keyword evidence="5 12" id="KW-0378">Hydrolase</keyword>
<dbReference type="InterPro" id="IPR036185">
    <property type="entry name" value="DNA_heli_DnaB-like_N_sf"/>
</dbReference>
<dbReference type="Gene3D" id="1.10.860.10">
    <property type="entry name" value="DNAb Helicase, Chain A"/>
    <property type="match status" value="1"/>
</dbReference>
<evidence type="ECO:0000256" key="11">
    <source>
        <dbReference type="NCBIfam" id="TIGR00665"/>
    </source>
</evidence>
<sequence>MNKIDQLLYNDVDQSYIIEIEDIIISCVLNNDADIDEIFLHLSPKDFIKPENRIIFKIAIDFRENNEPIDFIAIADYISNDSDLSIHFKDHKRYLLDLSSSHTYSKNLEQYIEIIKNSSIKRSINSFAEELKNTDLDLINANEKLWELEKEFSNIAGSKKGKQISSIQEIIEEFHKKLELIKEQSDDIQGVRTGYSNIDNLTNGFHNGDLVILAARPGIGKTTLAINFLLNIAKNLKFKNEENSKNEKKQKPQCVLMFSIEMGKDQICQRLLTNLSHINPMRKDLNQTEELSIMVSSTELKKLPIYVDDSSDLTLLDMQSKIKQLSNTMEIKLIVLDYLQLLKLSDSNRRGFNRQQEVSEISRTLKKLARQFNVPIISIAQLSRRIEERKGGPNARPMLSDLRESGSIEQDADMVCFLSYIDDNPEEAEDDKNLESQLKSKVHVEFILAKNRNGQTGICELIFDKTINTYFEKNNKH</sequence>
<dbReference type="InterPro" id="IPR007692">
    <property type="entry name" value="DNA_helicase_DnaB"/>
</dbReference>
<feature type="domain" description="SF4 helicase" evidence="13">
    <location>
        <begin position="184"/>
        <end position="477"/>
    </location>
</feature>
<dbReference type="SUPFAM" id="SSF48024">
    <property type="entry name" value="N-terminal domain of DnaB helicase"/>
    <property type="match status" value="1"/>
</dbReference>
<dbReference type="Pfam" id="PF00772">
    <property type="entry name" value="DnaB"/>
    <property type="match status" value="1"/>
</dbReference>
<evidence type="ECO:0000313" key="15">
    <source>
        <dbReference type="Proteomes" id="UP000002522"/>
    </source>
</evidence>
<evidence type="ECO:0000256" key="4">
    <source>
        <dbReference type="ARBA" id="ARBA00022741"/>
    </source>
</evidence>
<evidence type="ECO:0000256" key="2">
    <source>
        <dbReference type="ARBA" id="ARBA00022515"/>
    </source>
</evidence>
<keyword evidence="4 12" id="KW-0547">Nucleotide-binding</keyword>
<dbReference type="GO" id="GO:0005524">
    <property type="term" value="F:ATP binding"/>
    <property type="evidence" value="ECO:0007669"/>
    <property type="project" value="UniProtKB-UniRule"/>
</dbReference>
<dbReference type="eggNOG" id="COG0305">
    <property type="taxonomic scope" value="Bacteria"/>
</dbReference>
<dbReference type="RefSeq" id="WP_011077032.1">
    <property type="nucleotide sequence ID" value="NC_004432.1"/>
</dbReference>
<keyword evidence="7 12" id="KW-0067">ATP-binding</keyword>
<dbReference type="InterPro" id="IPR007693">
    <property type="entry name" value="DNA_helicase_DnaB-like_N"/>
</dbReference>
<dbReference type="KEGG" id="mpe:MYPE2050"/>
<dbReference type="PROSITE" id="PS51199">
    <property type="entry name" value="SF4_HELICASE"/>
    <property type="match status" value="1"/>
</dbReference>
<dbReference type="GO" id="GO:0005829">
    <property type="term" value="C:cytosol"/>
    <property type="evidence" value="ECO:0007669"/>
    <property type="project" value="TreeGrafter"/>
</dbReference>
<dbReference type="SUPFAM" id="SSF52540">
    <property type="entry name" value="P-loop containing nucleoside triphosphate hydrolases"/>
    <property type="match status" value="1"/>
</dbReference>
<dbReference type="EC" id="5.6.2.3" evidence="11 12"/>
<evidence type="ECO:0000256" key="1">
    <source>
        <dbReference type="ARBA" id="ARBA00008428"/>
    </source>
</evidence>
<dbReference type="PANTHER" id="PTHR30153:SF2">
    <property type="entry name" value="REPLICATIVE DNA HELICASE"/>
    <property type="match status" value="1"/>
</dbReference>
<keyword evidence="3 12" id="KW-0235">DNA replication</keyword>
<reference evidence="14 15" key="1">
    <citation type="journal article" date="2002" name="Nucleic Acids Res.">
        <title>The complete genomic sequence of Mycoplasma penetrans, an intracellular bacterial pathogen in humans.</title>
        <authorList>
            <person name="Sasaki Y."/>
            <person name="Ishikawa J."/>
            <person name="Yamashita A."/>
            <person name="Oshima K."/>
            <person name="Kenri T."/>
            <person name="Furuya K."/>
            <person name="Yoshino C."/>
            <person name="Horino A."/>
            <person name="Shiba T."/>
            <person name="Sasaki T."/>
            <person name="Hattori M."/>
        </authorList>
    </citation>
    <scope>NUCLEOTIDE SEQUENCE [LARGE SCALE GENOMIC DNA]</scope>
    <source>
        <strain evidence="14 15">HF-2</strain>
    </source>
</reference>
<evidence type="ECO:0000256" key="6">
    <source>
        <dbReference type="ARBA" id="ARBA00022806"/>
    </source>
</evidence>
<gene>
    <name evidence="14" type="ordered locus">MYPE2050</name>
</gene>